<feature type="transmembrane region" description="Helical" evidence="5">
    <location>
        <begin position="15"/>
        <end position="39"/>
    </location>
</feature>
<dbReference type="GO" id="GO:0016491">
    <property type="term" value="F:oxidoreductase activity"/>
    <property type="evidence" value="ECO:0007669"/>
    <property type="project" value="UniProtKB-KW"/>
</dbReference>
<evidence type="ECO:0000256" key="4">
    <source>
        <dbReference type="ARBA" id="ARBA00023002"/>
    </source>
</evidence>
<keyword evidence="4" id="KW-0560">Oxidoreductase</keyword>
<keyword evidence="5" id="KW-0472">Membrane</keyword>
<evidence type="ECO:0000256" key="5">
    <source>
        <dbReference type="SAM" id="Phobius"/>
    </source>
</evidence>
<dbReference type="Proteomes" id="UP001188597">
    <property type="component" value="Unassembled WGS sequence"/>
</dbReference>
<evidence type="ECO:0000256" key="3">
    <source>
        <dbReference type="ARBA" id="ARBA00022827"/>
    </source>
</evidence>
<keyword evidence="5" id="KW-0812">Transmembrane</keyword>
<reference evidence="6" key="1">
    <citation type="submission" date="2022-12" db="EMBL/GenBank/DDBJ databases">
        <title>Draft genome assemblies for two species of Escallonia (Escalloniales).</title>
        <authorList>
            <person name="Chanderbali A."/>
            <person name="Dervinis C."/>
            <person name="Anghel I."/>
            <person name="Soltis D."/>
            <person name="Soltis P."/>
            <person name="Zapata F."/>
        </authorList>
    </citation>
    <scope>NUCLEOTIDE SEQUENCE</scope>
    <source>
        <strain evidence="6">UCBG64.0493</strain>
        <tissue evidence="6">Leaf</tissue>
    </source>
</reference>
<evidence type="ECO:0000313" key="7">
    <source>
        <dbReference type="Proteomes" id="UP001188597"/>
    </source>
</evidence>
<keyword evidence="5" id="KW-1133">Transmembrane helix</keyword>
<keyword evidence="2" id="KW-0285">Flavoprotein</keyword>
<feature type="non-terminal residue" evidence="6">
    <location>
        <position position="1"/>
    </location>
</feature>
<dbReference type="EMBL" id="JAVXUP010001159">
    <property type="protein sequence ID" value="KAK3015244.1"/>
    <property type="molecule type" value="Genomic_DNA"/>
</dbReference>
<comment type="similarity">
    <text evidence="1">Belongs to the GMC oxidoreductase family.</text>
</comment>
<evidence type="ECO:0000256" key="2">
    <source>
        <dbReference type="ARBA" id="ARBA00022630"/>
    </source>
</evidence>
<gene>
    <name evidence="6" type="ORF">RJ639_007116</name>
</gene>
<name>A0AA88VX25_9ASTE</name>
<dbReference type="PANTHER" id="PTHR46056">
    <property type="entry name" value="LONG-CHAIN-ALCOHOL OXIDASE"/>
    <property type="match status" value="1"/>
</dbReference>
<protein>
    <submittedName>
        <fullName evidence="6">Uncharacterized protein</fullName>
    </submittedName>
</protein>
<dbReference type="AlphaFoldDB" id="A0AA88VX25"/>
<dbReference type="PANTHER" id="PTHR46056:SF4">
    <property type="entry name" value="LONG-CHAIN-ALCOHOL OXIDASE FAO4A"/>
    <property type="match status" value="1"/>
</dbReference>
<accession>A0AA88VX25</accession>
<evidence type="ECO:0000256" key="1">
    <source>
        <dbReference type="ARBA" id="ARBA00010790"/>
    </source>
</evidence>
<sequence>LGGLMSERMQHPKLILVRITLWLLSTWIGTFIVCGRASLSSHFPYFQKFCKLSLQKREETVLSWYYQERH</sequence>
<comment type="caution">
    <text evidence="6">The sequence shown here is derived from an EMBL/GenBank/DDBJ whole genome shotgun (WGS) entry which is preliminary data.</text>
</comment>
<proteinExistence type="inferred from homology"/>
<evidence type="ECO:0000313" key="6">
    <source>
        <dbReference type="EMBL" id="KAK3015244.1"/>
    </source>
</evidence>
<keyword evidence="7" id="KW-1185">Reference proteome</keyword>
<organism evidence="6 7">
    <name type="scientific">Escallonia herrerae</name>
    <dbReference type="NCBI Taxonomy" id="1293975"/>
    <lineage>
        <taxon>Eukaryota</taxon>
        <taxon>Viridiplantae</taxon>
        <taxon>Streptophyta</taxon>
        <taxon>Embryophyta</taxon>
        <taxon>Tracheophyta</taxon>
        <taxon>Spermatophyta</taxon>
        <taxon>Magnoliopsida</taxon>
        <taxon>eudicotyledons</taxon>
        <taxon>Gunneridae</taxon>
        <taxon>Pentapetalae</taxon>
        <taxon>asterids</taxon>
        <taxon>campanulids</taxon>
        <taxon>Escalloniales</taxon>
        <taxon>Escalloniaceae</taxon>
        <taxon>Escallonia</taxon>
    </lineage>
</organism>
<keyword evidence="3" id="KW-0274">FAD</keyword>